<evidence type="ECO:0000313" key="4">
    <source>
        <dbReference type="Proteomes" id="UP001634394"/>
    </source>
</evidence>
<dbReference type="EMBL" id="JBJQND010000001">
    <property type="protein sequence ID" value="KAL3890398.1"/>
    <property type="molecule type" value="Genomic_DNA"/>
</dbReference>
<evidence type="ECO:0000256" key="1">
    <source>
        <dbReference type="SAM" id="MobiDB-lite"/>
    </source>
</evidence>
<dbReference type="PROSITE" id="PS51644">
    <property type="entry name" value="HTH_OST"/>
    <property type="match status" value="1"/>
</dbReference>
<organism evidence="3 4">
    <name type="scientific">Sinanodonta woodiana</name>
    <name type="common">Chinese pond mussel</name>
    <name type="synonym">Anodonta woodiana</name>
    <dbReference type="NCBI Taxonomy" id="1069815"/>
    <lineage>
        <taxon>Eukaryota</taxon>
        <taxon>Metazoa</taxon>
        <taxon>Spiralia</taxon>
        <taxon>Lophotrochozoa</taxon>
        <taxon>Mollusca</taxon>
        <taxon>Bivalvia</taxon>
        <taxon>Autobranchia</taxon>
        <taxon>Heteroconchia</taxon>
        <taxon>Palaeoheterodonta</taxon>
        <taxon>Unionida</taxon>
        <taxon>Unionoidea</taxon>
        <taxon>Unionidae</taxon>
        <taxon>Unioninae</taxon>
        <taxon>Sinanodonta</taxon>
    </lineage>
</organism>
<evidence type="ECO:0000259" key="2">
    <source>
        <dbReference type="PROSITE" id="PS51644"/>
    </source>
</evidence>
<accession>A0ABD3XZD3</accession>
<feature type="region of interest" description="Disordered" evidence="1">
    <location>
        <begin position="96"/>
        <end position="125"/>
    </location>
</feature>
<dbReference type="InterPro" id="IPR014720">
    <property type="entry name" value="dsRBD_dom"/>
</dbReference>
<feature type="compositionally biased region" description="Low complexity" evidence="1">
    <location>
        <begin position="240"/>
        <end position="252"/>
    </location>
</feature>
<dbReference type="CDD" id="cd00048">
    <property type="entry name" value="DSRM_SF"/>
    <property type="match status" value="1"/>
</dbReference>
<keyword evidence="4" id="KW-1185">Reference proteome</keyword>
<dbReference type="AlphaFoldDB" id="A0ABD3XZD3"/>
<feature type="domain" description="HTH OST-type" evidence="2">
    <location>
        <begin position="7"/>
        <end position="80"/>
    </location>
</feature>
<dbReference type="InterPro" id="IPR025605">
    <property type="entry name" value="OST-HTH/LOTUS_dom"/>
</dbReference>
<protein>
    <recommendedName>
        <fullName evidence="2">HTH OST-type domain-containing protein</fullName>
    </recommendedName>
</protein>
<proteinExistence type="predicted"/>
<dbReference type="CDD" id="cd09972">
    <property type="entry name" value="LOTUS_TDRD_OSKAR"/>
    <property type="match status" value="1"/>
</dbReference>
<reference evidence="3 4" key="1">
    <citation type="submission" date="2024-11" db="EMBL/GenBank/DDBJ databases">
        <title>Chromosome-level genome assembly of the freshwater bivalve Anodonta woodiana.</title>
        <authorList>
            <person name="Chen X."/>
        </authorList>
    </citation>
    <scope>NUCLEOTIDE SEQUENCE [LARGE SCALE GENOMIC DNA]</scope>
    <source>
        <strain evidence="3">MN2024</strain>
        <tissue evidence="3">Gills</tissue>
    </source>
</reference>
<dbReference type="Gene3D" id="3.30.160.20">
    <property type="match status" value="1"/>
</dbReference>
<dbReference type="Pfam" id="PF12872">
    <property type="entry name" value="OST-HTH"/>
    <property type="match status" value="1"/>
</dbReference>
<gene>
    <name evidence="3" type="ORF">ACJMK2_002680</name>
</gene>
<evidence type="ECO:0000313" key="3">
    <source>
        <dbReference type="EMBL" id="KAL3890398.1"/>
    </source>
</evidence>
<dbReference type="SUPFAM" id="SSF54768">
    <property type="entry name" value="dsRNA-binding domain-like"/>
    <property type="match status" value="1"/>
</dbReference>
<sequence>MADIERQLKMIKSMLRSTLISSKEGIPARTLLRDYENLTQEPLSFKSLGFSSLEEFIQSIPDVVEVRRNAAGEIILHAVADESNKHILKLVSKQKMKKTRKLSAPRKLSPMTKRTQSKWESKKPVPWHATNRQPLLELPQVPPPRKSVFERLGPRPKVQEHSYAGVSKPAHVPYQNITDFQIEVARTPSGRGHGRRVNIGGSRRMFNAAMLDVANERKSKFARAYEVPPRFRRDQVQMHSSASDSDGASGDDGQQGKKYVYIDMYRAYCKKNNLPPADFNTYSIKGSGFVSVITLYGETYGSGEFFPTAKEAEDDAAKSAVQELELDKKDVAQGQSVSSKEESNFSTEDLLEIKKRIKQVSQNWQSLRLG</sequence>
<comment type="caution">
    <text evidence="3">The sequence shown here is derived from an EMBL/GenBank/DDBJ whole genome shotgun (WGS) entry which is preliminary data.</text>
</comment>
<dbReference type="Pfam" id="PF00035">
    <property type="entry name" value="dsrm"/>
    <property type="match status" value="1"/>
</dbReference>
<dbReference type="InterPro" id="IPR041966">
    <property type="entry name" value="LOTUS-like"/>
</dbReference>
<dbReference type="Gene3D" id="3.30.420.610">
    <property type="entry name" value="LOTUS domain-like"/>
    <property type="match status" value="1"/>
</dbReference>
<name>A0ABD3XZD3_SINWO</name>
<dbReference type="Proteomes" id="UP001634394">
    <property type="component" value="Unassembled WGS sequence"/>
</dbReference>
<feature type="region of interest" description="Disordered" evidence="1">
    <location>
        <begin position="232"/>
        <end position="254"/>
    </location>
</feature>